<dbReference type="CDD" id="cd05154">
    <property type="entry name" value="ACAD10_11_N-like"/>
    <property type="match status" value="1"/>
</dbReference>
<dbReference type="PANTHER" id="PTHR21310:SF40">
    <property type="entry name" value="AMINOGLYCOSIDE PHOSPHOTRANSFERASE DOMAIN-CONTAINING PROTEIN-RELATED"/>
    <property type="match status" value="1"/>
</dbReference>
<feature type="domain" description="Aminoglycoside phosphotransferase" evidence="1">
    <location>
        <begin position="27"/>
        <end position="246"/>
    </location>
</feature>
<organism evidence="2 3">
    <name type="scientific">Mycobacterium branderi</name>
    <dbReference type="NCBI Taxonomy" id="43348"/>
    <lineage>
        <taxon>Bacteria</taxon>
        <taxon>Bacillati</taxon>
        <taxon>Actinomycetota</taxon>
        <taxon>Actinomycetes</taxon>
        <taxon>Mycobacteriales</taxon>
        <taxon>Mycobacteriaceae</taxon>
        <taxon>Mycobacterium</taxon>
    </lineage>
</organism>
<dbReference type="Proteomes" id="UP000467379">
    <property type="component" value="Plasmid pJCM12687"/>
</dbReference>
<dbReference type="PANTHER" id="PTHR21310">
    <property type="entry name" value="AMINOGLYCOSIDE PHOSPHOTRANSFERASE-RELATED-RELATED"/>
    <property type="match status" value="1"/>
</dbReference>
<dbReference type="EMBL" id="AP022607">
    <property type="protein sequence ID" value="BBZ15615.1"/>
    <property type="molecule type" value="Genomic_DNA"/>
</dbReference>
<proteinExistence type="predicted"/>
<dbReference type="Gene3D" id="3.90.1200.10">
    <property type="match status" value="1"/>
</dbReference>
<evidence type="ECO:0000313" key="3">
    <source>
        <dbReference type="Proteomes" id="UP000467379"/>
    </source>
</evidence>
<protein>
    <submittedName>
        <fullName evidence="2">Acyl-CoA dehydrogenase</fullName>
    </submittedName>
</protein>
<keyword evidence="2" id="KW-0614">Plasmid</keyword>
<dbReference type="Gene3D" id="3.30.200.20">
    <property type="entry name" value="Phosphorylase Kinase, domain 1"/>
    <property type="match status" value="1"/>
</dbReference>
<reference evidence="2 3" key="1">
    <citation type="journal article" date="2019" name="Emerg. Microbes Infect.">
        <title>Comprehensive subspecies identification of 175 nontuberculous mycobacteria species based on 7547 genomic profiles.</title>
        <authorList>
            <person name="Matsumoto Y."/>
            <person name="Kinjo T."/>
            <person name="Motooka D."/>
            <person name="Nabeya D."/>
            <person name="Jung N."/>
            <person name="Uechi K."/>
            <person name="Horii T."/>
            <person name="Iida T."/>
            <person name="Fujita J."/>
            <person name="Nakamura S."/>
        </authorList>
    </citation>
    <scope>NUCLEOTIDE SEQUENCE [LARGE SCALE GENOMIC DNA]</scope>
    <source>
        <strain evidence="2 3">JCM 12687</strain>
        <plasmid evidence="2">pJCM12687</plasmid>
    </source>
</reference>
<sequence length="343" mass="37653">MPRDTKTLAAGVEAFLGRPGAVTTVDTLAAGHSNETYRLGGIDMILRTPPEGPGLLPPYDMKRQHDVLADIRQAAPDVPVPRVYGVCTDEKFIGAPFYLCSAMRGESFEYEAPAWLAECTPEFRHRLCEQWITAIATVNRTPPQPSLGRPLTPEAVYGEWRKRAQRNSTKSKQHAAQGLAIATVFDTLSDLGFVRSGEPAVVHGDPKIGNTLWHGGKLTALLDWEMAHNGEPLYDLGYVLGWFPGDIDVRDIPLPSYDYFALPGMFSRGETIKTWEKVSGRSARGVEVYEVAAIAKLAGILHQGAIAYETGALPDERMAQWGAVIDILLKRAYDLLALLPVKE</sequence>
<dbReference type="RefSeq" id="WP_083130685.1">
    <property type="nucleotide sequence ID" value="NZ_AP022607.1"/>
</dbReference>
<dbReference type="InterPro" id="IPR041726">
    <property type="entry name" value="ACAD10_11_N"/>
</dbReference>
<dbReference type="SUPFAM" id="SSF56112">
    <property type="entry name" value="Protein kinase-like (PK-like)"/>
    <property type="match status" value="1"/>
</dbReference>
<name>A0ABN6BD38_9MYCO</name>
<keyword evidence="3" id="KW-1185">Reference proteome</keyword>
<dbReference type="Pfam" id="PF01636">
    <property type="entry name" value="APH"/>
    <property type="match status" value="1"/>
</dbReference>
<evidence type="ECO:0000259" key="1">
    <source>
        <dbReference type="Pfam" id="PF01636"/>
    </source>
</evidence>
<dbReference type="InterPro" id="IPR002575">
    <property type="entry name" value="Aminoglycoside_PTrfase"/>
</dbReference>
<dbReference type="InterPro" id="IPR011009">
    <property type="entry name" value="Kinase-like_dom_sf"/>
</dbReference>
<evidence type="ECO:0000313" key="2">
    <source>
        <dbReference type="EMBL" id="BBZ15615.1"/>
    </source>
</evidence>
<geneLocation type="plasmid" evidence="2 3">
    <name>pJCM12687</name>
</geneLocation>
<accession>A0ABN6BD38</accession>
<dbReference type="InterPro" id="IPR051678">
    <property type="entry name" value="AGP_Transferase"/>
</dbReference>
<gene>
    <name evidence="2" type="ORF">MBRA_58100</name>
</gene>